<dbReference type="STRING" id="23.BEL05_03085"/>
<proteinExistence type="inferred from homology"/>
<comment type="caution">
    <text evidence="3">The sequence shown here is derived from an EMBL/GenBank/DDBJ whole genome shotgun (WGS) entry which is preliminary data.</text>
</comment>
<comment type="similarity">
    <text evidence="1">Belongs to the UPF0319 family.</text>
</comment>
<evidence type="ECO:0000256" key="1">
    <source>
        <dbReference type="ARBA" id="ARBA00008490"/>
    </source>
</evidence>
<name>A0A1E5INC2_SHECO</name>
<dbReference type="PANTHER" id="PTHR38108:SF1">
    <property type="entry name" value="UPF0319 PROTEIN YCCT"/>
    <property type="match status" value="1"/>
</dbReference>
<dbReference type="OrthoDB" id="7058190at2"/>
<dbReference type="Pfam" id="PF09829">
    <property type="entry name" value="DUF2057"/>
    <property type="match status" value="1"/>
</dbReference>
<dbReference type="RefSeq" id="WP_069671989.1">
    <property type="nucleotide sequence ID" value="NZ_MCBT01000048.1"/>
</dbReference>
<evidence type="ECO:0000256" key="2">
    <source>
        <dbReference type="ARBA" id="ARBA00022729"/>
    </source>
</evidence>
<dbReference type="InterPro" id="IPR018635">
    <property type="entry name" value="UPF0319"/>
</dbReference>
<sequence>MNLIKLLALTTVLFVNPALAKIELILPNSTESLAINGKATDERELSIENGTVQLLFKYNANYRSQGQQVRFTSQATILTFEGKDSRYQIEMPPINSQRDADKFNKQPWLTIKNASGDLVDYKIDILVKEGLQIGRDYTGELETYNTNYGIAAIALLPPLKQQPKIMPFDNQQAHIEKTEKQLSAEPPQPDQINIGQMLDFWYSQADEATRKAFKERINQ</sequence>
<keyword evidence="2" id="KW-0732">Signal</keyword>
<organism evidence="3 4">
    <name type="scientific">Shewanella colwelliana</name>
    <name type="common">Alteromonas colwelliana</name>
    <dbReference type="NCBI Taxonomy" id="23"/>
    <lineage>
        <taxon>Bacteria</taxon>
        <taxon>Pseudomonadati</taxon>
        <taxon>Pseudomonadota</taxon>
        <taxon>Gammaproteobacteria</taxon>
        <taxon>Alteromonadales</taxon>
        <taxon>Shewanellaceae</taxon>
        <taxon>Shewanella</taxon>
    </lineage>
</organism>
<gene>
    <name evidence="3" type="ORF">BEL05_03085</name>
</gene>
<dbReference type="PANTHER" id="PTHR38108">
    <property type="entry name" value="UPF0319 PROTEIN YCCT"/>
    <property type="match status" value="1"/>
</dbReference>
<evidence type="ECO:0000313" key="3">
    <source>
        <dbReference type="EMBL" id="OEG71996.1"/>
    </source>
</evidence>
<dbReference type="AlphaFoldDB" id="A0A1E5INC2"/>
<protein>
    <submittedName>
        <fullName evidence="3">Uncharacterized protein</fullName>
    </submittedName>
</protein>
<evidence type="ECO:0000313" key="4">
    <source>
        <dbReference type="Proteomes" id="UP000095230"/>
    </source>
</evidence>
<accession>A0A1E5INC2</accession>
<reference evidence="3 4" key="1">
    <citation type="submission" date="2016-07" db="EMBL/GenBank/DDBJ databases">
        <title>Whole-genome of two Shewanella species isolated from a digestive organ of sea cucumber Apostichopus japonicus Selenka 1867.</title>
        <authorList>
            <person name="Hong H.-H."/>
            <person name="Choi H."/>
            <person name="Cheon S."/>
            <person name="Oh J.-S."/>
            <person name="Lee H.-G."/>
            <person name="Park C."/>
        </authorList>
    </citation>
    <scope>NUCLEOTIDE SEQUENCE [LARGE SCALE GENOMIC DNA]</scope>
    <source>
        <strain evidence="3 4">CSB03KR</strain>
    </source>
</reference>
<dbReference type="Proteomes" id="UP000095230">
    <property type="component" value="Unassembled WGS sequence"/>
</dbReference>
<dbReference type="EMBL" id="MCBT01000048">
    <property type="protein sequence ID" value="OEG71996.1"/>
    <property type="molecule type" value="Genomic_DNA"/>
</dbReference>